<proteinExistence type="predicted"/>
<keyword evidence="2" id="KW-1185">Reference proteome</keyword>
<evidence type="ECO:0000313" key="1">
    <source>
        <dbReference type="EMBL" id="KUM91421.1"/>
    </source>
</evidence>
<protein>
    <submittedName>
        <fullName evidence="1">Uncharacterized protein</fullName>
    </submittedName>
</protein>
<dbReference type="EMBL" id="LMWN01000182">
    <property type="protein sequence ID" value="KUM91421.1"/>
    <property type="molecule type" value="Genomic_DNA"/>
</dbReference>
<evidence type="ECO:0000313" key="2">
    <source>
        <dbReference type="Proteomes" id="UP000053127"/>
    </source>
</evidence>
<dbReference type="RefSeq" id="WP_208614442.1">
    <property type="nucleotide sequence ID" value="NZ_KQ948297.1"/>
</dbReference>
<reference evidence="1 2" key="1">
    <citation type="submission" date="2015-10" db="EMBL/GenBank/DDBJ databases">
        <title>Draft genome sequence of Streptomyces yokosukanensis DSM 40224, type strain for the species Streptomyces yokosukanensis.</title>
        <authorList>
            <person name="Ruckert C."/>
            <person name="Winkler A."/>
            <person name="Kalinowski J."/>
            <person name="Kampfer P."/>
            <person name="Glaeser S."/>
        </authorList>
    </citation>
    <scope>NUCLEOTIDE SEQUENCE [LARGE SCALE GENOMIC DNA]</scope>
    <source>
        <strain evidence="1 2">DSM 40224</strain>
    </source>
</reference>
<dbReference type="SUPFAM" id="SSF53955">
    <property type="entry name" value="Lysozyme-like"/>
    <property type="match status" value="1"/>
</dbReference>
<accession>A0A101NDX4</accession>
<name>A0A101NDX4_9ACTN</name>
<dbReference type="AlphaFoldDB" id="A0A101NDX4"/>
<dbReference type="Proteomes" id="UP000053127">
    <property type="component" value="Unassembled WGS sequence"/>
</dbReference>
<dbReference type="InterPro" id="IPR023346">
    <property type="entry name" value="Lysozyme-like_dom_sf"/>
</dbReference>
<gene>
    <name evidence="1" type="ORF">AQI95_44265</name>
</gene>
<comment type="caution">
    <text evidence="1">The sequence shown here is derived from an EMBL/GenBank/DDBJ whole genome shotgun (WGS) entry which is preliminary data.</text>
</comment>
<organism evidence="1 2">
    <name type="scientific">Streptomyces yokosukanensis</name>
    <dbReference type="NCBI Taxonomy" id="67386"/>
    <lineage>
        <taxon>Bacteria</taxon>
        <taxon>Bacillati</taxon>
        <taxon>Actinomycetota</taxon>
        <taxon>Actinomycetes</taxon>
        <taxon>Kitasatosporales</taxon>
        <taxon>Streptomycetaceae</taxon>
        <taxon>Streptomyces</taxon>
    </lineage>
</organism>
<feature type="non-terminal residue" evidence="1">
    <location>
        <position position="224"/>
    </location>
</feature>
<sequence>MANDKYGIPPGGNNGPYSTKYWAGIHYALPWQELLAGIALAGWKKDQWATAAAVCAAESGRNPFVYNTYKKGHFGLFQISRAAWPAFFPSSGDMELQWCAPWLALPQAYKIWQQQGWKAWEGYTNGRYLSYLPVAKAQAELFAGRTGTHGGDEIGYWKSLSPSKTTTGYVLKAAGVTGADLAGVATSGLADAVAGATGATANATVDTGATVAQTVNQAFGWLPD</sequence>